<dbReference type="SUPFAM" id="SSF51658">
    <property type="entry name" value="Xylose isomerase-like"/>
    <property type="match status" value="1"/>
</dbReference>
<evidence type="ECO:0000259" key="1">
    <source>
        <dbReference type="Pfam" id="PF01261"/>
    </source>
</evidence>
<dbReference type="Proteomes" id="UP000260812">
    <property type="component" value="Unassembled WGS sequence"/>
</dbReference>
<protein>
    <submittedName>
        <fullName evidence="2">Sugar phosphate isomerase/epimerase</fullName>
    </submittedName>
</protein>
<reference evidence="2" key="1">
    <citation type="submission" date="2018-08" db="EMBL/GenBank/DDBJ databases">
        <title>A genome reference for cultivated species of the human gut microbiota.</title>
        <authorList>
            <person name="Zou Y."/>
            <person name="Xue W."/>
            <person name="Luo G."/>
        </authorList>
    </citation>
    <scope>NUCLEOTIDE SEQUENCE [LARGE SCALE GENOMIC DNA]</scope>
    <source>
        <strain evidence="2">TF05-5AC</strain>
    </source>
</reference>
<sequence>MKLGCCLNMLGDSSEPIGRRYMNLLYREGYDYMELPLAQIMELSEAGFEELLSQIQESGIPCECCNNFFPASVRLTGEEADPPKISEYVKGAMDRAVRLGAKIIVFGSSGAKNVPEGFDYRRALCQTADALRIIDAFALPAGIRIAIEPLNRRESNIICSLEEGALLMKEADRSSIRLLVDYYHFMMEKENLETLGALTEDIIHVHFAEPAGRSFPTAEQEAYREFFTVLKEKGYDGRVSIEAYGKEPEKELEKAVFIRKYL</sequence>
<evidence type="ECO:0000313" key="3">
    <source>
        <dbReference type="Proteomes" id="UP000260812"/>
    </source>
</evidence>
<proteinExistence type="predicted"/>
<dbReference type="EMBL" id="QVLV01000010">
    <property type="protein sequence ID" value="RGE58835.1"/>
    <property type="molecule type" value="Genomic_DNA"/>
</dbReference>
<keyword evidence="2" id="KW-0413">Isomerase</keyword>
<dbReference type="Pfam" id="PF01261">
    <property type="entry name" value="AP_endonuc_2"/>
    <property type="match status" value="1"/>
</dbReference>
<dbReference type="RefSeq" id="WP_117544883.1">
    <property type="nucleotide sequence ID" value="NZ_JBKUNB010000009.1"/>
</dbReference>
<dbReference type="InterPro" id="IPR036237">
    <property type="entry name" value="Xyl_isomerase-like_sf"/>
</dbReference>
<dbReference type="InterPro" id="IPR050312">
    <property type="entry name" value="IolE/XylAMocC-like"/>
</dbReference>
<dbReference type="GO" id="GO:0016853">
    <property type="term" value="F:isomerase activity"/>
    <property type="evidence" value="ECO:0007669"/>
    <property type="project" value="UniProtKB-KW"/>
</dbReference>
<gene>
    <name evidence="2" type="ORF">DXC51_15605</name>
</gene>
<keyword evidence="3" id="KW-1185">Reference proteome</keyword>
<comment type="caution">
    <text evidence="2">The sequence shown here is derived from an EMBL/GenBank/DDBJ whole genome shotgun (WGS) entry which is preliminary data.</text>
</comment>
<evidence type="ECO:0000313" key="2">
    <source>
        <dbReference type="EMBL" id="RGE58835.1"/>
    </source>
</evidence>
<dbReference type="Gene3D" id="3.20.20.150">
    <property type="entry name" value="Divalent-metal-dependent TIM barrel enzymes"/>
    <property type="match status" value="1"/>
</dbReference>
<accession>A0A3E3I2E7</accession>
<dbReference type="GeneID" id="97988253"/>
<dbReference type="PANTHER" id="PTHR12110:SF21">
    <property type="entry name" value="XYLOSE ISOMERASE-LIKE TIM BARREL DOMAIN-CONTAINING PROTEIN"/>
    <property type="match status" value="1"/>
</dbReference>
<dbReference type="AlphaFoldDB" id="A0A3E3I2E7"/>
<feature type="domain" description="Xylose isomerase-like TIM barrel" evidence="1">
    <location>
        <begin position="28"/>
        <end position="255"/>
    </location>
</feature>
<dbReference type="PANTHER" id="PTHR12110">
    <property type="entry name" value="HYDROXYPYRUVATE ISOMERASE"/>
    <property type="match status" value="1"/>
</dbReference>
<name>A0A3E3I2E7_9FIRM</name>
<dbReference type="InterPro" id="IPR013022">
    <property type="entry name" value="Xyl_isomerase-like_TIM-brl"/>
</dbReference>
<organism evidence="2 3">
    <name type="scientific">Eisenbergiella massiliensis</name>
    <dbReference type="NCBI Taxonomy" id="1720294"/>
    <lineage>
        <taxon>Bacteria</taxon>
        <taxon>Bacillati</taxon>
        <taxon>Bacillota</taxon>
        <taxon>Clostridia</taxon>
        <taxon>Lachnospirales</taxon>
        <taxon>Lachnospiraceae</taxon>
        <taxon>Eisenbergiella</taxon>
    </lineage>
</organism>